<proteinExistence type="predicted"/>
<keyword evidence="2" id="KW-1185">Reference proteome</keyword>
<dbReference type="InterPro" id="IPR011473">
    <property type="entry name" value="DUF1579"/>
</dbReference>
<organism evidence="1 2">
    <name type="scientific">Pseudorhizobium tarimense</name>
    <dbReference type="NCBI Taxonomy" id="1079109"/>
    <lineage>
        <taxon>Bacteria</taxon>
        <taxon>Pseudomonadati</taxon>
        <taxon>Pseudomonadota</taxon>
        <taxon>Alphaproteobacteria</taxon>
        <taxon>Hyphomicrobiales</taxon>
        <taxon>Rhizobiaceae</taxon>
        <taxon>Rhizobium/Agrobacterium group</taxon>
        <taxon>Pseudorhizobium</taxon>
    </lineage>
</organism>
<reference evidence="1 2" key="1">
    <citation type="submission" date="2024-06" db="EMBL/GenBank/DDBJ databases">
        <title>Genomic Encyclopedia of Type Strains, Phase IV (KMG-IV): sequencing the most valuable type-strain genomes for metagenomic binning, comparative biology and taxonomic classification.</title>
        <authorList>
            <person name="Goeker M."/>
        </authorList>
    </citation>
    <scope>NUCLEOTIDE SEQUENCE [LARGE SCALE GENOMIC DNA]</scope>
    <source>
        <strain evidence="1 2">DSM 105042</strain>
    </source>
</reference>
<comment type="caution">
    <text evidence="1">The sequence shown here is derived from an EMBL/GenBank/DDBJ whole genome shotgun (WGS) entry which is preliminary data.</text>
</comment>
<dbReference type="Proteomes" id="UP001549031">
    <property type="component" value="Unassembled WGS sequence"/>
</dbReference>
<evidence type="ECO:0000313" key="1">
    <source>
        <dbReference type="EMBL" id="MET3584079.1"/>
    </source>
</evidence>
<accession>A0ABV2H0U6</accession>
<dbReference type="Pfam" id="PF07617">
    <property type="entry name" value="DUF1579"/>
    <property type="match status" value="1"/>
</dbReference>
<gene>
    <name evidence="1" type="ORF">ABID21_000171</name>
</gene>
<protein>
    <recommendedName>
        <fullName evidence="3">DUF1579 domain-containing protein</fullName>
    </recommendedName>
</protein>
<evidence type="ECO:0000313" key="2">
    <source>
        <dbReference type="Proteomes" id="UP001549031"/>
    </source>
</evidence>
<name>A0ABV2H0U6_9HYPH</name>
<dbReference type="EMBL" id="JBEPLJ010000001">
    <property type="protein sequence ID" value="MET3584079.1"/>
    <property type="molecule type" value="Genomic_DNA"/>
</dbReference>
<sequence>MAMEMARPQAEHSFLKRLVGTWRVTAKDMTGDEPWTEEVRSLQDIWFVAEGRGQTPDGGGPATTVLTLGFDPQKGKYVGSWIGSMMTHMWVYEGEISADGNTLSLYTTGPDFQDPAKTGEYREQILFQDDNNRIFTSSARQTDGSWSQFMEAHYTRMS</sequence>
<evidence type="ECO:0008006" key="3">
    <source>
        <dbReference type="Google" id="ProtNLM"/>
    </source>
</evidence>